<dbReference type="Proteomes" id="UP000688137">
    <property type="component" value="Unassembled WGS sequence"/>
</dbReference>
<dbReference type="AlphaFoldDB" id="A0A8S1P8I2"/>
<name>A0A8S1P8I2_PARPR</name>
<dbReference type="EMBL" id="CAJJDM010000112">
    <property type="protein sequence ID" value="CAD8099462.1"/>
    <property type="molecule type" value="Genomic_DNA"/>
</dbReference>
<organism evidence="1 2">
    <name type="scientific">Paramecium primaurelia</name>
    <dbReference type="NCBI Taxonomy" id="5886"/>
    <lineage>
        <taxon>Eukaryota</taxon>
        <taxon>Sar</taxon>
        <taxon>Alveolata</taxon>
        <taxon>Ciliophora</taxon>
        <taxon>Intramacronucleata</taxon>
        <taxon>Oligohymenophorea</taxon>
        <taxon>Peniculida</taxon>
        <taxon>Parameciidae</taxon>
        <taxon>Paramecium</taxon>
    </lineage>
</organism>
<sequence>MYRFEMFLSNQLILLRGFQYMLIFKQKQMVLNLLLMDKYQNGNFQKLLKIFQLIILIQKRFIRWID</sequence>
<keyword evidence="2" id="KW-1185">Reference proteome</keyword>
<accession>A0A8S1P8I2</accession>
<gene>
    <name evidence="1" type="ORF">PPRIM_AZ9-3.1.T1090166</name>
</gene>
<reference evidence="1" key="1">
    <citation type="submission" date="2021-01" db="EMBL/GenBank/DDBJ databases">
        <authorList>
            <consortium name="Genoscope - CEA"/>
            <person name="William W."/>
        </authorList>
    </citation>
    <scope>NUCLEOTIDE SEQUENCE</scope>
</reference>
<protein>
    <submittedName>
        <fullName evidence="1">Uncharacterized protein</fullName>
    </submittedName>
</protein>
<comment type="caution">
    <text evidence="1">The sequence shown here is derived from an EMBL/GenBank/DDBJ whole genome shotgun (WGS) entry which is preliminary data.</text>
</comment>
<evidence type="ECO:0000313" key="2">
    <source>
        <dbReference type="Proteomes" id="UP000688137"/>
    </source>
</evidence>
<evidence type="ECO:0000313" key="1">
    <source>
        <dbReference type="EMBL" id="CAD8099462.1"/>
    </source>
</evidence>
<proteinExistence type="predicted"/>